<keyword evidence="3" id="KW-1185">Reference proteome</keyword>
<gene>
    <name evidence="2" type="ORF">AK812_SmicGene45058</name>
</gene>
<protein>
    <submittedName>
        <fullName evidence="2">Uncharacterized protein</fullName>
    </submittedName>
</protein>
<reference evidence="2 3" key="1">
    <citation type="submission" date="2016-02" db="EMBL/GenBank/DDBJ databases">
        <title>Genome analysis of coral dinoflagellate symbionts highlights evolutionary adaptations to a symbiotic lifestyle.</title>
        <authorList>
            <person name="Aranda M."/>
            <person name="Li Y."/>
            <person name="Liew Y.J."/>
            <person name="Baumgarten S."/>
            <person name="Simakov O."/>
            <person name="Wilson M."/>
            <person name="Piel J."/>
            <person name="Ashoor H."/>
            <person name="Bougouffa S."/>
            <person name="Bajic V.B."/>
            <person name="Ryu T."/>
            <person name="Ravasi T."/>
            <person name="Bayer T."/>
            <person name="Micklem G."/>
            <person name="Kim H."/>
            <person name="Bhak J."/>
            <person name="Lajeunesse T.C."/>
            <person name="Voolstra C.R."/>
        </authorList>
    </citation>
    <scope>NUCLEOTIDE SEQUENCE [LARGE SCALE GENOMIC DNA]</scope>
    <source>
        <strain evidence="2 3">CCMP2467</strain>
    </source>
</reference>
<evidence type="ECO:0000313" key="3">
    <source>
        <dbReference type="Proteomes" id="UP000186817"/>
    </source>
</evidence>
<comment type="caution">
    <text evidence="2">The sequence shown here is derived from an EMBL/GenBank/DDBJ whole genome shotgun (WGS) entry which is preliminary data.</text>
</comment>
<sequence>MLGRVWAAGGSGGGSVDIASRSNRQSNSSAGAPACVARACNSAGPPAAQARTCSAALRQGEGCVAGGAMVRQKKKQDDPSSQCAQRYPKVRAAWANASLQVGGSWARVGTARQASCTAQLSRLHPPVSQSAMRRHREGRGGNEHASLSSERKLEPKWLEPKWLRRLSADRKVTNAAHASAGSMRQRTTFWRMLVTRRAAGELVPCRSQAAYGVRAGSRLLAGACDQRASASTGHQQHRAQRRKELKERSGEGSLRGNREDATPVVQAARACAIVSRKNVAVSSLQRPPVSMPKTTRRQRQLRICVPPLALRRGLAKPAVAHRLRAVASRRA</sequence>
<dbReference type="EMBL" id="LSRX01002711">
    <property type="protein sequence ID" value="OLP75186.1"/>
    <property type="molecule type" value="Genomic_DNA"/>
</dbReference>
<proteinExistence type="predicted"/>
<name>A0A1Q9BWZ0_SYMMI</name>
<feature type="region of interest" description="Disordered" evidence="1">
    <location>
        <begin position="7"/>
        <end position="27"/>
    </location>
</feature>
<evidence type="ECO:0000313" key="2">
    <source>
        <dbReference type="EMBL" id="OLP75186.1"/>
    </source>
</evidence>
<evidence type="ECO:0000256" key="1">
    <source>
        <dbReference type="SAM" id="MobiDB-lite"/>
    </source>
</evidence>
<accession>A0A1Q9BWZ0</accession>
<dbReference type="AlphaFoldDB" id="A0A1Q9BWZ0"/>
<feature type="compositionally biased region" description="Basic and acidic residues" evidence="1">
    <location>
        <begin position="242"/>
        <end position="261"/>
    </location>
</feature>
<feature type="region of interest" description="Disordered" evidence="1">
    <location>
        <begin position="123"/>
        <end position="152"/>
    </location>
</feature>
<feature type="region of interest" description="Disordered" evidence="1">
    <location>
        <begin position="227"/>
        <end position="261"/>
    </location>
</feature>
<organism evidence="2 3">
    <name type="scientific">Symbiodinium microadriaticum</name>
    <name type="common">Dinoflagellate</name>
    <name type="synonym">Zooxanthella microadriatica</name>
    <dbReference type="NCBI Taxonomy" id="2951"/>
    <lineage>
        <taxon>Eukaryota</taxon>
        <taxon>Sar</taxon>
        <taxon>Alveolata</taxon>
        <taxon>Dinophyceae</taxon>
        <taxon>Suessiales</taxon>
        <taxon>Symbiodiniaceae</taxon>
        <taxon>Symbiodinium</taxon>
    </lineage>
</organism>
<dbReference type="Proteomes" id="UP000186817">
    <property type="component" value="Unassembled WGS sequence"/>
</dbReference>